<keyword evidence="1" id="KW-1133">Transmembrane helix</keyword>
<dbReference type="RefSeq" id="XP_062797836.1">
    <property type="nucleotide sequence ID" value="XM_062940993.1"/>
</dbReference>
<comment type="caution">
    <text evidence="2">The sequence shown here is derived from an EMBL/GenBank/DDBJ whole genome shotgun (WGS) entry which is preliminary data.</text>
</comment>
<evidence type="ECO:0000313" key="2">
    <source>
        <dbReference type="EMBL" id="KAK4671540.1"/>
    </source>
</evidence>
<name>A0ABR0HTX8_9PEZI</name>
<organism evidence="2 3">
    <name type="scientific">Podospora pseudoanserina</name>
    <dbReference type="NCBI Taxonomy" id="2609844"/>
    <lineage>
        <taxon>Eukaryota</taxon>
        <taxon>Fungi</taxon>
        <taxon>Dikarya</taxon>
        <taxon>Ascomycota</taxon>
        <taxon>Pezizomycotina</taxon>
        <taxon>Sordariomycetes</taxon>
        <taxon>Sordariomycetidae</taxon>
        <taxon>Sordariales</taxon>
        <taxon>Podosporaceae</taxon>
        <taxon>Podospora</taxon>
    </lineage>
</organism>
<accession>A0ABR0HTX8</accession>
<protein>
    <submittedName>
        <fullName evidence="2">Uncharacterized protein</fullName>
    </submittedName>
</protein>
<keyword evidence="1" id="KW-0472">Membrane</keyword>
<proteinExistence type="predicted"/>
<gene>
    <name evidence="2" type="ORF">QC764_0096300</name>
</gene>
<keyword evidence="3" id="KW-1185">Reference proteome</keyword>
<dbReference type="EMBL" id="JAFFHC010000006">
    <property type="protein sequence ID" value="KAK4671540.1"/>
    <property type="molecule type" value="Genomic_DNA"/>
</dbReference>
<evidence type="ECO:0000256" key="1">
    <source>
        <dbReference type="SAM" id="Phobius"/>
    </source>
</evidence>
<feature type="transmembrane region" description="Helical" evidence="1">
    <location>
        <begin position="6"/>
        <end position="32"/>
    </location>
</feature>
<keyword evidence="1" id="KW-0812">Transmembrane</keyword>
<reference evidence="2 3" key="1">
    <citation type="journal article" date="2023" name="bioRxiv">
        <title>High-quality genome assemblies of four members of thePodospora anserinaspecies complex.</title>
        <authorList>
            <person name="Ament-Velasquez S.L."/>
            <person name="Vogan A.A."/>
            <person name="Wallerman O."/>
            <person name="Hartmann F."/>
            <person name="Gautier V."/>
            <person name="Silar P."/>
            <person name="Giraud T."/>
            <person name="Johannesson H."/>
        </authorList>
    </citation>
    <scope>NUCLEOTIDE SEQUENCE [LARGE SCALE GENOMIC DNA]</scope>
    <source>
        <strain evidence="2 3">CBS 124.78</strain>
    </source>
</reference>
<evidence type="ECO:0000313" key="3">
    <source>
        <dbReference type="Proteomes" id="UP001323617"/>
    </source>
</evidence>
<dbReference type="GeneID" id="87961740"/>
<dbReference type="Proteomes" id="UP001323617">
    <property type="component" value="Unassembled WGS sequence"/>
</dbReference>
<sequence length="79" mass="8976">MSLIWISWALAGVLTFVYNLIYGIWAVTVWLADFMEPEAACHAYMNGNAYHTQLDYGKQAEDDLVALIIRWPTRIPASV</sequence>